<accession>A0A6V7HMD3</accession>
<feature type="coiled-coil region" evidence="1">
    <location>
        <begin position="343"/>
        <end position="370"/>
    </location>
</feature>
<dbReference type="OrthoDB" id="7694231at2759"/>
<proteinExistence type="predicted"/>
<feature type="region of interest" description="Disordered" evidence="2">
    <location>
        <begin position="304"/>
        <end position="323"/>
    </location>
</feature>
<name>A0A6V7HMD3_9HYME</name>
<evidence type="ECO:0000256" key="2">
    <source>
        <dbReference type="SAM" id="MobiDB-lite"/>
    </source>
</evidence>
<dbReference type="Proteomes" id="UP000752696">
    <property type="component" value="Unassembled WGS sequence"/>
</dbReference>
<organism evidence="3 4">
    <name type="scientific">Heterotrigona itama</name>
    <dbReference type="NCBI Taxonomy" id="395501"/>
    <lineage>
        <taxon>Eukaryota</taxon>
        <taxon>Metazoa</taxon>
        <taxon>Ecdysozoa</taxon>
        <taxon>Arthropoda</taxon>
        <taxon>Hexapoda</taxon>
        <taxon>Insecta</taxon>
        <taxon>Pterygota</taxon>
        <taxon>Neoptera</taxon>
        <taxon>Endopterygota</taxon>
        <taxon>Hymenoptera</taxon>
        <taxon>Apocrita</taxon>
        <taxon>Aculeata</taxon>
        <taxon>Apoidea</taxon>
        <taxon>Anthophila</taxon>
        <taxon>Apidae</taxon>
        <taxon>Heterotrigona</taxon>
    </lineage>
</organism>
<reference evidence="3" key="1">
    <citation type="submission" date="2020-07" db="EMBL/GenBank/DDBJ databases">
        <authorList>
            <person name="Nazaruddin N."/>
        </authorList>
    </citation>
    <scope>NUCLEOTIDE SEQUENCE</scope>
</reference>
<sequence length="520" mass="59677">MPEIAITPKSSSSLSVSTSSREGSNQCFAKKQLTRCMQHKFLTYSQLPVRCQRPNRYYRPPRTSFRLASLATVNHKATINTTKSCPDNSTCSIYHVIDTSRCKKSLSMIDFSPLIMDAENGDLRSDSSSTAEKFEENDKIKETIGNEMGISVGIRKWMDGFATSESEQACSQFFQNPKKAAYLVCHVLMLNAWRCRRSDVQYLRGTIDDLNQRIEHLHLQIVVLRRLLDTENSRVSKLTGDIHRVKIQFDETLKEKNTLKSEKVKMEDEIKCLTELSEERLVATENVRNELLTAQNQLRALDEQMSKDRENESLATERGMRADKAESTVEDLQLKLATQIALVESSQEQIERYSKELKAKEDEKIKLLKLLKSSEDTGRNSHLRAISLEAQLVDREIALERMQVAYNSQLAELNELKERLIRQSQEGGWSTRMLQIAGSVVRAPRAILRTLLSGPLLFEDDSLVLRVPFWNGGFKKWKFKGDDDCLIKEWSKGRFYVQVKEDELYTLAKKSKKTRTVSKR</sequence>
<evidence type="ECO:0000313" key="4">
    <source>
        <dbReference type="Proteomes" id="UP000752696"/>
    </source>
</evidence>
<dbReference type="AlphaFoldDB" id="A0A6V7HMD3"/>
<keyword evidence="1" id="KW-0175">Coiled coil</keyword>
<comment type="caution">
    <text evidence="3">The sequence shown here is derived from an EMBL/GenBank/DDBJ whole genome shotgun (WGS) entry which is preliminary data.</text>
</comment>
<protein>
    <submittedName>
        <fullName evidence="3">Uncharacterized protein</fullName>
    </submittedName>
</protein>
<feature type="coiled-coil region" evidence="1">
    <location>
        <begin position="399"/>
        <end position="426"/>
    </location>
</feature>
<gene>
    <name evidence="3" type="ORF">MHI_LOCUS985744</name>
</gene>
<keyword evidence="4" id="KW-1185">Reference proteome</keyword>
<feature type="compositionally biased region" description="Low complexity" evidence="2">
    <location>
        <begin position="10"/>
        <end position="21"/>
    </location>
</feature>
<dbReference type="EMBL" id="CAJDYZ010013452">
    <property type="protein sequence ID" value="CAD1481113.1"/>
    <property type="molecule type" value="Genomic_DNA"/>
</dbReference>
<evidence type="ECO:0000256" key="1">
    <source>
        <dbReference type="SAM" id="Coils"/>
    </source>
</evidence>
<feature type="region of interest" description="Disordered" evidence="2">
    <location>
        <begin position="1"/>
        <end position="21"/>
    </location>
</feature>
<evidence type="ECO:0000313" key="3">
    <source>
        <dbReference type="EMBL" id="CAD1481113.1"/>
    </source>
</evidence>